<dbReference type="HOGENOM" id="CLU_2308536_0_0_1"/>
<accession>G0NDT0</accession>
<dbReference type="AlphaFoldDB" id="G0NDT0"/>
<feature type="transmembrane region" description="Helical" evidence="2">
    <location>
        <begin position="20"/>
        <end position="40"/>
    </location>
</feature>
<keyword evidence="4" id="KW-1185">Reference proteome</keyword>
<keyword evidence="2" id="KW-0472">Membrane</keyword>
<dbReference type="Proteomes" id="UP000008068">
    <property type="component" value="Unassembled WGS sequence"/>
</dbReference>
<feature type="region of interest" description="Disordered" evidence="1">
    <location>
        <begin position="65"/>
        <end position="100"/>
    </location>
</feature>
<organism evidence="4">
    <name type="scientific">Caenorhabditis brenneri</name>
    <name type="common">Nematode worm</name>
    <dbReference type="NCBI Taxonomy" id="135651"/>
    <lineage>
        <taxon>Eukaryota</taxon>
        <taxon>Metazoa</taxon>
        <taxon>Ecdysozoa</taxon>
        <taxon>Nematoda</taxon>
        <taxon>Chromadorea</taxon>
        <taxon>Rhabditida</taxon>
        <taxon>Rhabditina</taxon>
        <taxon>Rhabditomorpha</taxon>
        <taxon>Rhabditoidea</taxon>
        <taxon>Rhabditidae</taxon>
        <taxon>Peloderinae</taxon>
        <taxon>Caenorhabditis</taxon>
    </lineage>
</organism>
<gene>
    <name evidence="3" type="ORF">CAEBREN_09084</name>
</gene>
<evidence type="ECO:0000313" key="4">
    <source>
        <dbReference type="Proteomes" id="UP000008068"/>
    </source>
</evidence>
<feature type="compositionally biased region" description="Pro residues" evidence="1">
    <location>
        <begin position="76"/>
        <end position="93"/>
    </location>
</feature>
<dbReference type="InParanoid" id="G0NDT0"/>
<reference evidence="4" key="1">
    <citation type="submission" date="2011-07" db="EMBL/GenBank/DDBJ databases">
        <authorList>
            <consortium name="Caenorhabditis brenneri Sequencing and Analysis Consortium"/>
            <person name="Wilson R.K."/>
        </authorList>
    </citation>
    <scope>NUCLEOTIDE SEQUENCE [LARGE SCALE GENOMIC DNA]</scope>
    <source>
        <strain evidence="4">PB2801</strain>
    </source>
</reference>
<keyword evidence="2" id="KW-1133">Transmembrane helix</keyword>
<sequence length="100" mass="11193">MDHNMLHVQNPEDYKAAIPPFSVGVGVIALTISAGLFWAWRRNVERRARQAAQAVIPIDIPMEDIPMEDIRGPQENDPPPPYLPPLNDAPPPYEENGDQI</sequence>
<evidence type="ECO:0000256" key="1">
    <source>
        <dbReference type="SAM" id="MobiDB-lite"/>
    </source>
</evidence>
<name>G0NDT0_CAEBE</name>
<dbReference type="EMBL" id="GL379869">
    <property type="protein sequence ID" value="EGT58481.1"/>
    <property type="molecule type" value="Genomic_DNA"/>
</dbReference>
<evidence type="ECO:0000313" key="3">
    <source>
        <dbReference type="EMBL" id="EGT58481.1"/>
    </source>
</evidence>
<evidence type="ECO:0000256" key="2">
    <source>
        <dbReference type="SAM" id="Phobius"/>
    </source>
</evidence>
<proteinExistence type="predicted"/>
<protein>
    <submittedName>
        <fullName evidence="3">Uncharacterized protein</fullName>
    </submittedName>
</protein>
<keyword evidence="2" id="KW-0812">Transmembrane</keyword>